<organism evidence="5 6">
    <name type="scientific">Saccharospirillum salsuginis</name>
    <dbReference type="NCBI Taxonomy" id="418750"/>
    <lineage>
        <taxon>Bacteria</taxon>
        <taxon>Pseudomonadati</taxon>
        <taxon>Pseudomonadota</taxon>
        <taxon>Gammaproteobacteria</taxon>
        <taxon>Oceanospirillales</taxon>
        <taxon>Saccharospirillaceae</taxon>
        <taxon>Saccharospirillum</taxon>
    </lineage>
</organism>
<dbReference type="GO" id="GO:0003700">
    <property type="term" value="F:DNA-binding transcription factor activity"/>
    <property type="evidence" value="ECO:0007669"/>
    <property type="project" value="InterPro"/>
</dbReference>
<dbReference type="EMBL" id="BMXR01000011">
    <property type="protein sequence ID" value="GGX67526.1"/>
    <property type="molecule type" value="Genomic_DNA"/>
</dbReference>
<accession>A0A918KLY1</accession>
<proteinExistence type="predicted"/>
<feature type="domain" description="HTH araC/xylS-type" evidence="4">
    <location>
        <begin position="184"/>
        <end position="282"/>
    </location>
</feature>
<keyword evidence="3" id="KW-0804">Transcription</keyword>
<evidence type="ECO:0000259" key="4">
    <source>
        <dbReference type="PROSITE" id="PS01124"/>
    </source>
</evidence>
<dbReference type="GO" id="GO:0043565">
    <property type="term" value="F:sequence-specific DNA binding"/>
    <property type="evidence" value="ECO:0007669"/>
    <property type="project" value="InterPro"/>
</dbReference>
<protein>
    <submittedName>
        <fullName evidence="5">Transcriptional regulator MtlR</fullName>
    </submittedName>
</protein>
<dbReference type="Gene3D" id="1.10.10.60">
    <property type="entry name" value="Homeodomain-like"/>
    <property type="match status" value="2"/>
</dbReference>
<dbReference type="SMART" id="SM00342">
    <property type="entry name" value="HTH_ARAC"/>
    <property type="match status" value="1"/>
</dbReference>
<evidence type="ECO:0000256" key="2">
    <source>
        <dbReference type="ARBA" id="ARBA00023125"/>
    </source>
</evidence>
<keyword evidence="2" id="KW-0238">DNA-binding</keyword>
<gene>
    <name evidence="5" type="primary">mtlR</name>
    <name evidence="5" type="ORF">GCM10007392_38940</name>
</gene>
<dbReference type="AlphaFoldDB" id="A0A918KLY1"/>
<dbReference type="PANTHER" id="PTHR43280">
    <property type="entry name" value="ARAC-FAMILY TRANSCRIPTIONAL REGULATOR"/>
    <property type="match status" value="1"/>
</dbReference>
<dbReference type="PROSITE" id="PS00041">
    <property type="entry name" value="HTH_ARAC_FAMILY_1"/>
    <property type="match status" value="1"/>
</dbReference>
<dbReference type="Proteomes" id="UP000626148">
    <property type="component" value="Unassembled WGS sequence"/>
</dbReference>
<dbReference type="CDD" id="cd06976">
    <property type="entry name" value="cupin_MtlR-like_N"/>
    <property type="match status" value="1"/>
</dbReference>
<keyword evidence="6" id="KW-1185">Reference proteome</keyword>
<dbReference type="SUPFAM" id="SSF46689">
    <property type="entry name" value="Homeodomain-like"/>
    <property type="match status" value="2"/>
</dbReference>
<reference evidence="5" key="1">
    <citation type="journal article" date="2014" name="Int. J. Syst. Evol. Microbiol.">
        <title>Complete genome sequence of Corynebacterium casei LMG S-19264T (=DSM 44701T), isolated from a smear-ripened cheese.</title>
        <authorList>
            <consortium name="US DOE Joint Genome Institute (JGI-PGF)"/>
            <person name="Walter F."/>
            <person name="Albersmeier A."/>
            <person name="Kalinowski J."/>
            <person name="Ruckert C."/>
        </authorList>
    </citation>
    <scope>NUCLEOTIDE SEQUENCE</scope>
    <source>
        <strain evidence="5">KCTC 22169</strain>
    </source>
</reference>
<dbReference type="InterPro" id="IPR009057">
    <property type="entry name" value="Homeodomain-like_sf"/>
</dbReference>
<sequence>MSVSKPSYEAVYEAEHSFRYLAHGADSSLVRWHYHNEYELHLIQSTRGNAFIGDYVGPFEPGTVFLCGPYLPHNWVSLADFQSGIRDRVINFSDERMCSLADCLPEMRAMKTMLADSRYGIEFSPDASRKVADAFTDVARLKGMPRVLKFLEIMTTLAESGDYRTLSERSFEDESDSLIEERVSIVVNHIMEHCTTDLHLDDVAGLLGLTPSFFSRWFRKTTGYRFIDFVTRLRISRACEQLEASDKPITNICFEAGFSNVANFNRHFLKIKGMTPRQYRESLDIRGRRTPIMVSLRR</sequence>
<dbReference type="Pfam" id="PF12833">
    <property type="entry name" value="HTH_18"/>
    <property type="match status" value="1"/>
</dbReference>
<dbReference type="InterPro" id="IPR018060">
    <property type="entry name" value="HTH_AraC"/>
</dbReference>
<dbReference type="InterPro" id="IPR037923">
    <property type="entry name" value="HTH-like"/>
</dbReference>
<reference evidence="5" key="2">
    <citation type="submission" date="2020-09" db="EMBL/GenBank/DDBJ databases">
        <authorList>
            <person name="Sun Q."/>
            <person name="Kim S."/>
        </authorList>
    </citation>
    <scope>NUCLEOTIDE SEQUENCE</scope>
    <source>
        <strain evidence="5">KCTC 22169</strain>
    </source>
</reference>
<name>A0A918KLY1_9GAMM</name>
<evidence type="ECO:0000313" key="5">
    <source>
        <dbReference type="EMBL" id="GGX67526.1"/>
    </source>
</evidence>
<evidence type="ECO:0000256" key="3">
    <source>
        <dbReference type="ARBA" id="ARBA00023163"/>
    </source>
</evidence>
<evidence type="ECO:0000313" key="6">
    <source>
        <dbReference type="Proteomes" id="UP000626148"/>
    </source>
</evidence>
<keyword evidence="1" id="KW-0805">Transcription regulation</keyword>
<dbReference type="PANTHER" id="PTHR43280:SF27">
    <property type="entry name" value="TRANSCRIPTIONAL REGULATOR MTLR"/>
    <property type="match status" value="1"/>
</dbReference>
<comment type="caution">
    <text evidence="5">The sequence shown here is derived from an EMBL/GenBank/DDBJ whole genome shotgun (WGS) entry which is preliminary data.</text>
</comment>
<dbReference type="SUPFAM" id="SSF51215">
    <property type="entry name" value="Regulatory protein AraC"/>
    <property type="match status" value="1"/>
</dbReference>
<dbReference type="PROSITE" id="PS01124">
    <property type="entry name" value="HTH_ARAC_FAMILY_2"/>
    <property type="match status" value="1"/>
</dbReference>
<dbReference type="InterPro" id="IPR018062">
    <property type="entry name" value="HTH_AraC-typ_CS"/>
</dbReference>
<dbReference type="RefSeq" id="WP_189611871.1">
    <property type="nucleotide sequence ID" value="NZ_BMXR01000011.1"/>
</dbReference>
<evidence type="ECO:0000256" key="1">
    <source>
        <dbReference type="ARBA" id="ARBA00023015"/>
    </source>
</evidence>